<dbReference type="OrthoDB" id="10251508at2759"/>
<dbReference type="EMBL" id="DF974397">
    <property type="protein sequence ID" value="GAU48241.1"/>
    <property type="molecule type" value="Genomic_DNA"/>
</dbReference>
<dbReference type="AlphaFoldDB" id="A0A2Z6NVK2"/>
<dbReference type="Proteomes" id="UP000242715">
    <property type="component" value="Unassembled WGS sequence"/>
</dbReference>
<evidence type="ECO:0000313" key="2">
    <source>
        <dbReference type="EMBL" id="GAU48241.1"/>
    </source>
</evidence>
<evidence type="ECO:0000256" key="1">
    <source>
        <dbReference type="SAM" id="MobiDB-lite"/>
    </source>
</evidence>
<evidence type="ECO:0000313" key="3">
    <source>
        <dbReference type="Proteomes" id="UP000242715"/>
    </source>
</evidence>
<protein>
    <submittedName>
        <fullName evidence="2">Uncharacterized protein</fullName>
    </submittedName>
</protein>
<proteinExistence type="predicted"/>
<keyword evidence="3" id="KW-1185">Reference proteome</keyword>
<accession>A0A2Z6NVK2</accession>
<feature type="region of interest" description="Disordered" evidence="1">
    <location>
        <begin position="59"/>
        <end position="85"/>
    </location>
</feature>
<name>A0A2Z6NVK2_TRISU</name>
<sequence>MNQRRGNRNFENLYSNPSRDYLPFEFRVHEVSLEAACTFLDTQFMLGYRSVDGASISAPVTPVSSPPDFRRLDKSLSVPRSVHEK</sequence>
<reference evidence="3" key="1">
    <citation type="journal article" date="2017" name="Front. Plant Sci.">
        <title>Climate Clever Clovers: New Paradigm to Reduce the Environmental Footprint of Ruminants by Breeding Low Methanogenic Forages Utilizing Haplotype Variation.</title>
        <authorList>
            <person name="Kaur P."/>
            <person name="Appels R."/>
            <person name="Bayer P.E."/>
            <person name="Keeble-Gagnere G."/>
            <person name="Wang J."/>
            <person name="Hirakawa H."/>
            <person name="Shirasawa K."/>
            <person name="Vercoe P."/>
            <person name="Stefanova K."/>
            <person name="Durmic Z."/>
            <person name="Nichols P."/>
            <person name="Revell C."/>
            <person name="Isobe S.N."/>
            <person name="Edwards D."/>
            <person name="Erskine W."/>
        </authorList>
    </citation>
    <scope>NUCLEOTIDE SEQUENCE [LARGE SCALE GENOMIC DNA]</scope>
    <source>
        <strain evidence="3">cv. Daliak</strain>
    </source>
</reference>
<organism evidence="2 3">
    <name type="scientific">Trifolium subterraneum</name>
    <name type="common">Subterranean clover</name>
    <dbReference type="NCBI Taxonomy" id="3900"/>
    <lineage>
        <taxon>Eukaryota</taxon>
        <taxon>Viridiplantae</taxon>
        <taxon>Streptophyta</taxon>
        <taxon>Embryophyta</taxon>
        <taxon>Tracheophyta</taxon>
        <taxon>Spermatophyta</taxon>
        <taxon>Magnoliopsida</taxon>
        <taxon>eudicotyledons</taxon>
        <taxon>Gunneridae</taxon>
        <taxon>Pentapetalae</taxon>
        <taxon>rosids</taxon>
        <taxon>fabids</taxon>
        <taxon>Fabales</taxon>
        <taxon>Fabaceae</taxon>
        <taxon>Papilionoideae</taxon>
        <taxon>50 kb inversion clade</taxon>
        <taxon>NPAAA clade</taxon>
        <taxon>Hologalegina</taxon>
        <taxon>IRL clade</taxon>
        <taxon>Trifolieae</taxon>
        <taxon>Trifolium</taxon>
    </lineage>
</organism>
<gene>
    <name evidence="2" type="ORF">TSUD_184210</name>
</gene>